<keyword evidence="3" id="KW-0540">Nuclease</keyword>
<dbReference type="Gene3D" id="3.30.420.10">
    <property type="entry name" value="Ribonuclease H-like superfamily/Ribonuclease H"/>
    <property type="match status" value="1"/>
</dbReference>
<evidence type="ECO:0000256" key="6">
    <source>
        <dbReference type="ARBA" id="ARBA00023242"/>
    </source>
</evidence>
<evidence type="ECO:0000256" key="5">
    <source>
        <dbReference type="ARBA" id="ARBA00022839"/>
    </source>
</evidence>
<keyword evidence="6" id="KW-0539">Nucleus</keyword>
<accession>A0AAD2CSX9</accession>
<dbReference type="CDD" id="cd06145">
    <property type="entry name" value="REX1_like"/>
    <property type="match status" value="1"/>
</dbReference>
<dbReference type="InterPro" id="IPR013520">
    <property type="entry name" value="Ribonucl_H"/>
</dbReference>
<dbReference type="SUPFAM" id="SSF53098">
    <property type="entry name" value="Ribonuclease H-like"/>
    <property type="match status" value="1"/>
</dbReference>
<protein>
    <recommendedName>
        <fullName evidence="9">Exonuclease domain-containing protein</fullName>
    </recommendedName>
</protein>
<comment type="similarity">
    <text evidence="2">Belongs to the REXO1/REXO3 family.</text>
</comment>
<keyword evidence="4" id="KW-0378">Hydrolase</keyword>
<feature type="compositionally biased region" description="Polar residues" evidence="8">
    <location>
        <begin position="1"/>
        <end position="16"/>
    </location>
</feature>
<evidence type="ECO:0000256" key="4">
    <source>
        <dbReference type="ARBA" id="ARBA00022801"/>
    </source>
</evidence>
<feature type="coiled-coil region" evidence="7">
    <location>
        <begin position="539"/>
        <end position="566"/>
    </location>
</feature>
<evidence type="ECO:0000259" key="9">
    <source>
        <dbReference type="SMART" id="SM00479"/>
    </source>
</evidence>
<dbReference type="GO" id="GO:0005634">
    <property type="term" value="C:nucleus"/>
    <property type="evidence" value="ECO:0007669"/>
    <property type="project" value="UniProtKB-SubCell"/>
</dbReference>
<feature type="domain" description="Exonuclease" evidence="9">
    <location>
        <begin position="305"/>
        <end position="469"/>
    </location>
</feature>
<evidence type="ECO:0000313" key="10">
    <source>
        <dbReference type="EMBL" id="CAJ1942000.1"/>
    </source>
</evidence>
<dbReference type="InterPro" id="IPR034922">
    <property type="entry name" value="REX1-like_exo"/>
</dbReference>
<evidence type="ECO:0000256" key="8">
    <source>
        <dbReference type="SAM" id="MobiDB-lite"/>
    </source>
</evidence>
<evidence type="ECO:0000313" key="11">
    <source>
        <dbReference type="Proteomes" id="UP001295423"/>
    </source>
</evidence>
<comment type="subcellular location">
    <subcellularLocation>
        <location evidence="1">Nucleus</location>
    </subcellularLocation>
</comment>
<feature type="compositionally biased region" description="Basic residues" evidence="8">
    <location>
        <begin position="20"/>
        <end position="29"/>
    </location>
</feature>
<evidence type="ECO:0000256" key="7">
    <source>
        <dbReference type="SAM" id="Coils"/>
    </source>
</evidence>
<comment type="caution">
    <text evidence="10">The sequence shown here is derived from an EMBL/GenBank/DDBJ whole genome shotgun (WGS) entry which is preliminary data.</text>
</comment>
<gene>
    <name evidence="10" type="ORF">CYCCA115_LOCUS7728</name>
</gene>
<evidence type="ECO:0000256" key="2">
    <source>
        <dbReference type="ARBA" id="ARBA00006357"/>
    </source>
</evidence>
<evidence type="ECO:0000256" key="3">
    <source>
        <dbReference type="ARBA" id="ARBA00022722"/>
    </source>
</evidence>
<dbReference type="PANTHER" id="PTHR12801">
    <property type="entry name" value="RNA EXONUCLEASE REXO1 / RECO3 FAMILY MEMBER-RELATED"/>
    <property type="match status" value="1"/>
</dbReference>
<dbReference type="Proteomes" id="UP001295423">
    <property type="component" value="Unassembled WGS sequence"/>
</dbReference>
<keyword evidence="7" id="KW-0175">Coiled coil</keyword>
<keyword evidence="11" id="KW-1185">Reference proteome</keyword>
<dbReference type="EMBL" id="CAKOGP040001112">
    <property type="protein sequence ID" value="CAJ1942000.1"/>
    <property type="molecule type" value="Genomic_DNA"/>
</dbReference>
<feature type="region of interest" description="Disordered" evidence="8">
    <location>
        <begin position="1"/>
        <end position="29"/>
    </location>
</feature>
<dbReference type="InterPro" id="IPR012337">
    <property type="entry name" value="RNaseH-like_sf"/>
</dbReference>
<proteinExistence type="inferred from homology"/>
<dbReference type="GO" id="GO:0004527">
    <property type="term" value="F:exonuclease activity"/>
    <property type="evidence" value="ECO:0007669"/>
    <property type="project" value="UniProtKB-KW"/>
</dbReference>
<dbReference type="InterPro" id="IPR036397">
    <property type="entry name" value="RNaseH_sf"/>
</dbReference>
<dbReference type="InterPro" id="IPR047021">
    <property type="entry name" value="REXO1/3/4-like"/>
</dbReference>
<dbReference type="AlphaFoldDB" id="A0AAD2CSX9"/>
<dbReference type="SMART" id="SM00479">
    <property type="entry name" value="EXOIII"/>
    <property type="match status" value="1"/>
</dbReference>
<keyword evidence="5" id="KW-0269">Exonuclease</keyword>
<reference evidence="10" key="1">
    <citation type="submission" date="2023-08" db="EMBL/GenBank/DDBJ databases">
        <authorList>
            <person name="Audoor S."/>
            <person name="Bilcke G."/>
        </authorList>
    </citation>
    <scope>NUCLEOTIDE SEQUENCE</scope>
</reference>
<name>A0AAD2CSX9_9STRA</name>
<dbReference type="GO" id="GO:0003676">
    <property type="term" value="F:nucleic acid binding"/>
    <property type="evidence" value="ECO:0007669"/>
    <property type="project" value="InterPro"/>
</dbReference>
<evidence type="ECO:0000256" key="1">
    <source>
        <dbReference type="ARBA" id="ARBA00004123"/>
    </source>
</evidence>
<sequence length="638" mass="71823">MASTTRAEATDDSSPTLGKKDKKKLKKLRNRVLKVQNEGERSGILTPKEWEEYRKLEDPDLTRDVGPSIRIRKRKEGINVEGAQHRDLLAWLLKQILFPEKNEAPVSKKRKREENQKETIHTVTLPPWVSIHNPGSISSITALEIHLPLSASLKLDRVESFLESSGGKGNICSTKIRTKWFQGHTPRSISDSLLYFNSKHNKKSKPENISKSIAEIVAELEGMLIQPLELEKEGYPGRVKGSKAHEYSSWTPTEKIDMATISLEDATALVEKIGFRIEEQEQDDDQLYISTDTTESSSQSDQSPRVFGMDCEMVRTSTGSELARITIVQFQSFQDGIMTTTTIMDELVKPDKAVLDYLTRHSGMTPKVLEPVTTRLSQIQVALLCFLRPNDILVGHSLENDLKATRLVHARVIDTALLFRASNKRTKFSLKHLAAYLLQKKIQAGSHCSEEDASMALELAIRRAWFGESFQVPSGDDRRSLFEGLSSARIMCAGPADWLHSHITSNANGTHALGYEGIAECKKAVLAWQSSQRKTDFIYSQWNLQNENDEKSLKELEDAVIEVIEKMSSTSILLISLQQNHHCAKKLLKQKRICKSHRATAGWSTEQEESLLDAVDDSRNGTVYWIGSATTEPSRDER</sequence>
<organism evidence="10 11">
    <name type="scientific">Cylindrotheca closterium</name>
    <dbReference type="NCBI Taxonomy" id="2856"/>
    <lineage>
        <taxon>Eukaryota</taxon>
        <taxon>Sar</taxon>
        <taxon>Stramenopiles</taxon>
        <taxon>Ochrophyta</taxon>
        <taxon>Bacillariophyta</taxon>
        <taxon>Bacillariophyceae</taxon>
        <taxon>Bacillariophycidae</taxon>
        <taxon>Bacillariales</taxon>
        <taxon>Bacillariaceae</taxon>
        <taxon>Cylindrotheca</taxon>
    </lineage>
</organism>
<dbReference type="PANTHER" id="PTHR12801:SF115">
    <property type="entry name" value="FI18136P1-RELATED"/>
    <property type="match status" value="1"/>
</dbReference>